<keyword evidence="3" id="KW-1185">Reference proteome</keyword>
<evidence type="ECO:0000313" key="2">
    <source>
        <dbReference type="EMBL" id="QRG10199.1"/>
    </source>
</evidence>
<dbReference type="AlphaFoldDB" id="A0A974PUV0"/>
<sequence>MSARETLSGNKSKERISEELYVRETLKKYLWSMMSVLGAGLFFSIILNLLLGYAIIWRFPVKQFLWTSDANAVCAATPLDEPSVSQARLKDLAATAAVQINTFDYANWRVLINAALDKFFTPHGRDEYRSVLSSTGIVQKVVDQYQVVSAVTMAPPNIAAEGKKGGRYFWEVEVPTTIYYQTNADSKRENRLLTFTIVRVEPSPINPNGVAIDAVTSTQLLTGQMNQLNVPRINR</sequence>
<dbReference type="KEGG" id="xdi:EZH22_30440"/>
<organism evidence="2 3">
    <name type="scientific">Xanthobacter dioxanivorans</name>
    <dbReference type="NCBI Taxonomy" id="2528964"/>
    <lineage>
        <taxon>Bacteria</taxon>
        <taxon>Pseudomonadati</taxon>
        <taxon>Pseudomonadota</taxon>
        <taxon>Alphaproteobacteria</taxon>
        <taxon>Hyphomicrobiales</taxon>
        <taxon>Xanthobacteraceae</taxon>
        <taxon>Xanthobacter</taxon>
    </lineage>
</organism>
<keyword evidence="1" id="KW-0472">Membrane</keyword>
<evidence type="ECO:0000256" key="1">
    <source>
        <dbReference type="SAM" id="Phobius"/>
    </source>
</evidence>
<gene>
    <name evidence="2" type="ORF">EZH22_30440</name>
</gene>
<keyword evidence="2" id="KW-0614">Plasmid</keyword>
<dbReference type="RefSeq" id="WP_203197074.1">
    <property type="nucleotide sequence ID" value="NZ_CP063364.1"/>
</dbReference>
<protein>
    <submittedName>
        <fullName evidence="2">DotI/IcmL family type IV secretion protein</fullName>
    </submittedName>
</protein>
<dbReference type="Proteomes" id="UP000596427">
    <property type="component" value="Plasmid unnamed2"/>
</dbReference>
<feature type="transmembrane region" description="Helical" evidence="1">
    <location>
        <begin position="29"/>
        <end position="56"/>
    </location>
</feature>
<dbReference type="EMBL" id="CP063364">
    <property type="protein sequence ID" value="QRG10199.1"/>
    <property type="molecule type" value="Genomic_DNA"/>
</dbReference>
<dbReference type="Pfam" id="PF11393">
    <property type="entry name" value="T4BSS_DotI_IcmL"/>
    <property type="match status" value="1"/>
</dbReference>
<name>A0A974PUV0_9HYPH</name>
<keyword evidence="1" id="KW-1133">Transmembrane helix</keyword>
<evidence type="ECO:0000313" key="3">
    <source>
        <dbReference type="Proteomes" id="UP000596427"/>
    </source>
</evidence>
<dbReference type="CDD" id="cd16385">
    <property type="entry name" value="IcmL"/>
    <property type="match status" value="1"/>
</dbReference>
<dbReference type="InterPro" id="IPR021055">
    <property type="entry name" value="T4BSS_IcmL/DotI"/>
</dbReference>
<reference evidence="2 3" key="1">
    <citation type="submission" date="2020-10" db="EMBL/GenBank/DDBJ databases">
        <title>Degradation of 1,4-Dioxane by Xanthobacter sp. YN2, via a Novel Group-2 Soluble Di-Iron Monooxygenase.</title>
        <authorList>
            <person name="Ma F."/>
            <person name="Wang Y."/>
            <person name="Yang J."/>
            <person name="Guo H."/>
            <person name="Su D."/>
            <person name="Yu L."/>
        </authorList>
    </citation>
    <scope>NUCLEOTIDE SEQUENCE [LARGE SCALE GENOMIC DNA]</scope>
    <source>
        <strain evidence="2 3">YN2</strain>
        <plasmid evidence="2 3">unnamed2</plasmid>
    </source>
</reference>
<accession>A0A974PUV0</accession>
<proteinExistence type="predicted"/>
<geneLocation type="plasmid" evidence="2 3">
    <name>unnamed2</name>
</geneLocation>
<keyword evidence="1" id="KW-0812">Transmembrane</keyword>